<evidence type="ECO:0000256" key="1">
    <source>
        <dbReference type="SAM" id="MobiDB-lite"/>
    </source>
</evidence>
<protein>
    <submittedName>
        <fullName evidence="2">Uncharacterized protein</fullName>
    </submittedName>
</protein>
<feature type="region of interest" description="Disordered" evidence="1">
    <location>
        <begin position="1"/>
        <end position="30"/>
    </location>
</feature>
<reference evidence="3" key="1">
    <citation type="submission" date="2018-02" db="EMBL/GenBank/DDBJ databases">
        <authorList>
            <person name="Hausmann B."/>
        </authorList>
    </citation>
    <scope>NUCLEOTIDE SEQUENCE [LARGE SCALE GENOMIC DNA]</scope>
    <source>
        <strain evidence="3">Peat soil MAG SbA1</strain>
    </source>
</reference>
<accession>A0A2U3K0E2</accession>
<evidence type="ECO:0000313" key="2">
    <source>
        <dbReference type="EMBL" id="SPF33037.1"/>
    </source>
</evidence>
<dbReference type="EMBL" id="OMOD01000016">
    <property type="protein sequence ID" value="SPF33037.1"/>
    <property type="molecule type" value="Genomic_DNA"/>
</dbReference>
<gene>
    <name evidence="2" type="ORF">SBA1_1120003</name>
</gene>
<name>A0A2U3K0E2_9BACT</name>
<evidence type="ECO:0000313" key="3">
    <source>
        <dbReference type="Proteomes" id="UP000238701"/>
    </source>
</evidence>
<organism evidence="2 3">
    <name type="scientific">Candidatus Sulfotelmatobacter kueseliae</name>
    <dbReference type="NCBI Taxonomy" id="2042962"/>
    <lineage>
        <taxon>Bacteria</taxon>
        <taxon>Pseudomonadati</taxon>
        <taxon>Acidobacteriota</taxon>
        <taxon>Terriglobia</taxon>
        <taxon>Terriglobales</taxon>
        <taxon>Candidatus Korobacteraceae</taxon>
        <taxon>Candidatus Sulfotelmatobacter</taxon>
    </lineage>
</organism>
<sequence length="77" mass="8218">MTVLATMPGQTPEPAPERSQRACPKLAEGGSGRAKLDGGCRSARTVSEFVFATRLTFALAFWPRREDRACSESSGSA</sequence>
<dbReference type="Proteomes" id="UP000238701">
    <property type="component" value="Unassembled WGS sequence"/>
</dbReference>
<proteinExistence type="predicted"/>
<dbReference type="AlphaFoldDB" id="A0A2U3K0E2"/>